<feature type="region of interest" description="Disordered" evidence="1">
    <location>
        <begin position="115"/>
        <end position="341"/>
    </location>
</feature>
<feature type="transmembrane region" description="Helical" evidence="2">
    <location>
        <begin position="423"/>
        <end position="441"/>
    </location>
</feature>
<evidence type="ECO:0000313" key="4">
    <source>
        <dbReference type="Proteomes" id="UP000053562"/>
    </source>
</evidence>
<feature type="compositionally biased region" description="Basic and acidic residues" evidence="1">
    <location>
        <begin position="158"/>
        <end position="170"/>
    </location>
</feature>
<keyword evidence="2" id="KW-1133">Transmembrane helix</keyword>
<evidence type="ECO:0008006" key="5">
    <source>
        <dbReference type="Google" id="ProtNLM"/>
    </source>
</evidence>
<proteinExistence type="predicted"/>
<reference evidence="3 4" key="1">
    <citation type="submission" date="2011-08" db="EMBL/GenBank/DDBJ databases">
        <title>The Genome Sequence of Plasmodium vivax India VII.</title>
        <authorList>
            <consortium name="The Broad Institute Genome Sequencing Platform"/>
            <consortium name="The Broad Institute Genome Sequencing Center for Infectious Disease"/>
            <person name="Neafsey D."/>
            <person name="Carlton J."/>
            <person name="Barnwell J."/>
            <person name="Collins W."/>
            <person name="Escalante A."/>
            <person name="Mullikin J."/>
            <person name="Saul A."/>
            <person name="Guigo R."/>
            <person name="Camara F."/>
            <person name="Young S.K."/>
            <person name="Zeng Q."/>
            <person name="Gargeya S."/>
            <person name="Fitzgerald M."/>
            <person name="Haas B."/>
            <person name="Abouelleil A."/>
            <person name="Alvarado L."/>
            <person name="Arachchi H.M."/>
            <person name="Berlin A."/>
            <person name="Brown A."/>
            <person name="Chapman S.B."/>
            <person name="Chen Z."/>
            <person name="Dunbar C."/>
            <person name="Freedman E."/>
            <person name="Gearin G."/>
            <person name="Gellesch M."/>
            <person name="Goldberg J."/>
            <person name="Griggs A."/>
            <person name="Gujja S."/>
            <person name="Heiman D."/>
            <person name="Howarth C."/>
            <person name="Larson L."/>
            <person name="Lui A."/>
            <person name="MacDonald P.J.P."/>
            <person name="Montmayeur A."/>
            <person name="Murphy C."/>
            <person name="Neiman D."/>
            <person name="Pearson M."/>
            <person name="Priest M."/>
            <person name="Roberts A."/>
            <person name="Saif S."/>
            <person name="Shea T."/>
            <person name="Shenoy N."/>
            <person name="Sisk P."/>
            <person name="Stolte C."/>
            <person name="Sykes S."/>
            <person name="Wortman J."/>
            <person name="Nusbaum C."/>
            <person name="Birren B."/>
        </authorList>
    </citation>
    <scope>NUCLEOTIDE SEQUENCE [LARGE SCALE GENOMIC DNA]</scope>
    <source>
        <strain evidence="3 4">India VII</strain>
    </source>
</reference>
<evidence type="ECO:0000256" key="2">
    <source>
        <dbReference type="SAM" id="Phobius"/>
    </source>
</evidence>
<sequence length="492" mass="54132">MISPYRLSFNHWQQYEGVGCLNKYSTYKEEIEKKINNFYRITNGNFYTQWQQLNEYIKQKNNEIKNCAGKKSTSLNLFADDKIKDFSTLCPNKSACLTKPLSLAKNNALLQSGAKGPCKGNSCQQQKKQTKSPKAETLPLLPRESSNAISSPNLKTKNPVEEHPKREESKQLVVTSHAHQDPKHQDNLVQTEGGSPESLDIHNTARSELEQTSAQHASLPAPVRTTELSTEQNSHSSPRSVSEESAASNSSQEIGSKGSTLQSGIPADQTSDDNLLNFQSIKGITDVNQDPNNPKVRTEIEDDLSPGEDPFSTKVGNENPARTSPGDVSSSSTDATCTDTDKTNIPHASSCDKTYNDRFTNRETYSDEAAHGLFVSGEGTVSAGFRSAENGNKIDTDNASILDTLSGFFNGIPNNPQIIKTSAPVGIALLLGLLFKFTPLWRVLTKKNRKKGAGINEELNSVVQEPSIMYDERSIPFSYGAFEYSSFDQNPY</sequence>
<feature type="compositionally biased region" description="Low complexity" evidence="1">
    <location>
        <begin position="234"/>
        <end position="251"/>
    </location>
</feature>
<dbReference type="Proteomes" id="UP000053562">
    <property type="component" value="Unassembled WGS sequence"/>
</dbReference>
<keyword evidence="2" id="KW-0812">Transmembrane</keyword>
<feature type="compositionally biased region" description="Polar residues" evidence="1">
    <location>
        <begin position="252"/>
        <end position="292"/>
    </location>
</feature>
<gene>
    <name evidence="3" type="ORF">PVIIG_05297</name>
</gene>
<feature type="compositionally biased region" description="Basic and acidic residues" evidence="1">
    <location>
        <begin position="199"/>
        <end position="209"/>
    </location>
</feature>
<feature type="compositionally biased region" description="Low complexity" evidence="1">
    <location>
        <begin position="327"/>
        <end position="338"/>
    </location>
</feature>
<name>A0A0J9S5N8_PLAVI</name>
<protein>
    <recommendedName>
        <fullName evidence="5">Variable surface protein Vir18</fullName>
    </recommendedName>
</protein>
<dbReference type="AlphaFoldDB" id="A0A0J9S5N8"/>
<keyword evidence="2" id="KW-0472">Membrane</keyword>
<evidence type="ECO:0000313" key="3">
    <source>
        <dbReference type="EMBL" id="KMZ77327.1"/>
    </source>
</evidence>
<dbReference type="EMBL" id="KQ234421">
    <property type="protein sequence ID" value="KMZ77327.1"/>
    <property type="molecule type" value="Genomic_DNA"/>
</dbReference>
<evidence type="ECO:0000256" key="1">
    <source>
        <dbReference type="SAM" id="MobiDB-lite"/>
    </source>
</evidence>
<accession>A0A0J9S5N8</accession>
<feature type="compositionally biased region" description="Polar residues" evidence="1">
    <location>
        <begin position="144"/>
        <end position="156"/>
    </location>
</feature>
<organism evidence="3 4">
    <name type="scientific">Plasmodium vivax India VII</name>
    <dbReference type="NCBI Taxonomy" id="1077284"/>
    <lineage>
        <taxon>Eukaryota</taxon>
        <taxon>Sar</taxon>
        <taxon>Alveolata</taxon>
        <taxon>Apicomplexa</taxon>
        <taxon>Aconoidasida</taxon>
        <taxon>Haemosporida</taxon>
        <taxon>Plasmodiidae</taxon>
        <taxon>Plasmodium</taxon>
        <taxon>Plasmodium (Plasmodium)</taxon>
    </lineage>
</organism>